<sequence>MCAQDLDELAATRDKALQAGSENQLSAFVLANTKKEKVGLERMMIIESSIRDIATATARAMAQLQVKVDKGVADVGLMVESARETTQEREGALREQVNESLAKIRAYARDMEEALERERLSLEEVVKLEIKGRMASVEGLRGEIQSTNQTVKESLAGCRRWQMPILVPQTVRKLNGILLVPESLKALLVFETSKTLRTSVMTSLKRGGKVSQRLDFTSAQVFMHLVASVPEPRPQELSHCQILCLCRDVCRV</sequence>
<comment type="caution">
    <text evidence="1">The sequence shown here is derived from an EMBL/GenBank/DDBJ whole genome shotgun (WGS) entry which is preliminary data.</text>
</comment>
<dbReference type="Proteomes" id="UP000815325">
    <property type="component" value="Unassembled WGS sequence"/>
</dbReference>
<dbReference type="EMBL" id="MU070113">
    <property type="protein sequence ID" value="KAF5829797.1"/>
    <property type="molecule type" value="Genomic_DNA"/>
</dbReference>
<keyword evidence="2" id="KW-1185">Reference proteome</keyword>
<evidence type="ECO:0000313" key="2">
    <source>
        <dbReference type="Proteomes" id="UP000815325"/>
    </source>
</evidence>
<accession>A0ABQ7G5F8</accession>
<evidence type="ECO:0000313" key="1">
    <source>
        <dbReference type="EMBL" id="KAF5829797.1"/>
    </source>
</evidence>
<gene>
    <name evidence="1" type="ORF">DUNSADRAFT_15479</name>
</gene>
<name>A0ABQ7G5F8_DUNSA</name>
<organism evidence="1 2">
    <name type="scientific">Dunaliella salina</name>
    <name type="common">Green alga</name>
    <name type="synonym">Protococcus salinus</name>
    <dbReference type="NCBI Taxonomy" id="3046"/>
    <lineage>
        <taxon>Eukaryota</taxon>
        <taxon>Viridiplantae</taxon>
        <taxon>Chlorophyta</taxon>
        <taxon>core chlorophytes</taxon>
        <taxon>Chlorophyceae</taxon>
        <taxon>CS clade</taxon>
        <taxon>Chlamydomonadales</taxon>
        <taxon>Dunaliellaceae</taxon>
        <taxon>Dunaliella</taxon>
    </lineage>
</organism>
<protein>
    <submittedName>
        <fullName evidence="1">Uncharacterized protein</fullName>
    </submittedName>
</protein>
<reference evidence="1" key="1">
    <citation type="submission" date="2017-08" db="EMBL/GenBank/DDBJ databases">
        <authorList>
            <person name="Polle J.E."/>
            <person name="Barry K."/>
            <person name="Cushman J."/>
            <person name="Schmutz J."/>
            <person name="Tran D."/>
            <person name="Hathwaick L.T."/>
            <person name="Yim W.C."/>
            <person name="Jenkins J."/>
            <person name="Mckie-Krisberg Z.M."/>
            <person name="Prochnik S."/>
            <person name="Lindquist E."/>
            <person name="Dockter R.B."/>
            <person name="Adam C."/>
            <person name="Molina H."/>
            <person name="Bunkerborg J."/>
            <person name="Jin E."/>
            <person name="Buchheim M."/>
            <person name="Magnuson J."/>
        </authorList>
    </citation>
    <scope>NUCLEOTIDE SEQUENCE</scope>
    <source>
        <strain evidence="1">CCAP 19/18</strain>
    </source>
</reference>
<proteinExistence type="predicted"/>